<dbReference type="GO" id="GO:0003723">
    <property type="term" value="F:RNA binding"/>
    <property type="evidence" value="ECO:0007669"/>
    <property type="project" value="UniProtKB-KW"/>
</dbReference>
<feature type="compositionally biased region" description="Low complexity" evidence="7">
    <location>
        <begin position="651"/>
        <end position="665"/>
    </location>
</feature>
<feature type="compositionally biased region" description="Polar residues" evidence="7">
    <location>
        <begin position="340"/>
        <end position="352"/>
    </location>
</feature>
<keyword evidence="6" id="KW-0539">Nucleus</keyword>
<protein>
    <submittedName>
        <fullName evidence="8">Peroxisome proliferator-activated receptor gamma coactivator-related protein 1</fullName>
    </submittedName>
</protein>
<feature type="region of interest" description="Disordered" evidence="7">
    <location>
        <begin position="34"/>
        <end position="58"/>
    </location>
</feature>
<feature type="compositionally biased region" description="Pro residues" evidence="7">
    <location>
        <begin position="524"/>
        <end position="533"/>
    </location>
</feature>
<evidence type="ECO:0000256" key="3">
    <source>
        <dbReference type="ARBA" id="ARBA00022884"/>
    </source>
</evidence>
<keyword evidence="4" id="KW-0805">Transcription regulation</keyword>
<gene>
    <name evidence="8" type="ORF">IRJ41_010167</name>
</gene>
<reference evidence="8" key="1">
    <citation type="submission" date="2021-02" db="EMBL/GenBank/DDBJ databases">
        <title>Comparative genomics reveals that relaxation of natural selection precedes convergent phenotypic evolution of cavefish.</title>
        <authorList>
            <person name="Peng Z."/>
        </authorList>
    </citation>
    <scope>NUCLEOTIDE SEQUENCE</scope>
    <source>
        <tissue evidence="8">Muscle</tissue>
    </source>
</reference>
<keyword evidence="3" id="KW-0694">RNA-binding</keyword>
<evidence type="ECO:0000256" key="2">
    <source>
        <dbReference type="ARBA" id="ARBA00022553"/>
    </source>
</evidence>
<feature type="region of interest" description="Disordered" evidence="7">
    <location>
        <begin position="278"/>
        <end position="387"/>
    </location>
</feature>
<feature type="compositionally biased region" description="Basic residues" evidence="7">
    <location>
        <begin position="668"/>
        <end position="681"/>
    </location>
</feature>
<evidence type="ECO:0000256" key="7">
    <source>
        <dbReference type="SAM" id="MobiDB-lite"/>
    </source>
</evidence>
<organism evidence="8 9">
    <name type="scientific">Triplophysa rosa</name>
    <name type="common">Cave loach</name>
    <dbReference type="NCBI Taxonomy" id="992332"/>
    <lineage>
        <taxon>Eukaryota</taxon>
        <taxon>Metazoa</taxon>
        <taxon>Chordata</taxon>
        <taxon>Craniata</taxon>
        <taxon>Vertebrata</taxon>
        <taxon>Euteleostomi</taxon>
        <taxon>Actinopterygii</taxon>
        <taxon>Neopterygii</taxon>
        <taxon>Teleostei</taxon>
        <taxon>Ostariophysi</taxon>
        <taxon>Cypriniformes</taxon>
        <taxon>Nemacheilidae</taxon>
        <taxon>Triplophysa</taxon>
    </lineage>
</organism>
<dbReference type="GO" id="GO:0005634">
    <property type="term" value="C:nucleus"/>
    <property type="evidence" value="ECO:0007669"/>
    <property type="project" value="UniProtKB-SubCell"/>
</dbReference>
<feature type="region of interest" description="Disordered" evidence="7">
    <location>
        <begin position="585"/>
        <end position="697"/>
    </location>
</feature>
<accession>A0A9W7WEU6</accession>
<keyword evidence="8" id="KW-0675">Receptor</keyword>
<dbReference type="GO" id="GO:0045944">
    <property type="term" value="P:positive regulation of transcription by RNA polymerase II"/>
    <property type="evidence" value="ECO:0007669"/>
    <property type="project" value="TreeGrafter"/>
</dbReference>
<dbReference type="PANTHER" id="PTHR15528:SF5">
    <property type="entry name" value="PEROXISOME PROLIFERATOR-ACTIVATED RECEPTOR GAMMA COACTIVATOR-RELATED PROTEIN 1"/>
    <property type="match status" value="1"/>
</dbReference>
<feature type="compositionally biased region" description="Polar residues" evidence="7">
    <location>
        <begin position="588"/>
        <end position="597"/>
    </location>
</feature>
<evidence type="ECO:0000313" key="9">
    <source>
        <dbReference type="Proteomes" id="UP001059041"/>
    </source>
</evidence>
<keyword evidence="9" id="KW-1185">Reference proteome</keyword>
<evidence type="ECO:0000313" key="8">
    <source>
        <dbReference type="EMBL" id="KAI7795153.1"/>
    </source>
</evidence>
<evidence type="ECO:0000256" key="1">
    <source>
        <dbReference type="ARBA" id="ARBA00004123"/>
    </source>
</evidence>
<keyword evidence="2" id="KW-0597">Phosphoprotein</keyword>
<dbReference type="GO" id="GO:0003712">
    <property type="term" value="F:transcription coregulator activity"/>
    <property type="evidence" value="ECO:0007669"/>
    <property type="project" value="InterPro"/>
</dbReference>
<feature type="compositionally biased region" description="Polar residues" evidence="7">
    <location>
        <begin position="359"/>
        <end position="374"/>
    </location>
</feature>
<dbReference type="Proteomes" id="UP001059041">
    <property type="component" value="Linkage Group LG20"/>
</dbReference>
<dbReference type="InterPro" id="IPR034605">
    <property type="entry name" value="PGC-1"/>
</dbReference>
<evidence type="ECO:0000256" key="6">
    <source>
        <dbReference type="ARBA" id="ARBA00023242"/>
    </source>
</evidence>
<dbReference type="AlphaFoldDB" id="A0A9W7WEU6"/>
<feature type="region of interest" description="Disordered" evidence="7">
    <location>
        <begin position="393"/>
        <end position="412"/>
    </location>
</feature>
<dbReference type="PANTHER" id="PTHR15528">
    <property type="entry name" value="PEROXISOME PROLIFERATOR ACTIVATED RECEPTOR GAMMA COACTIVATOR 1 PGC-1 -RELATED"/>
    <property type="match status" value="1"/>
</dbReference>
<feature type="compositionally biased region" description="Low complexity" evidence="7">
    <location>
        <begin position="614"/>
        <end position="635"/>
    </location>
</feature>
<feature type="compositionally biased region" description="Polar residues" evidence="7">
    <location>
        <begin position="396"/>
        <end position="409"/>
    </location>
</feature>
<comment type="subcellular location">
    <subcellularLocation>
        <location evidence="1">Nucleus</location>
    </subcellularLocation>
</comment>
<sequence>MNSYHVLIVYNINVWSGVFHQDLVISDRQLRPRRQTVTSQRTDGEKNLRQSKSHSARTFRMESDPMFPQDELEFLLDLVRHMHPYCLRTHVEEDIRNTDVHVSSEEEEVFVDVEGYDEQDENVAELSGKDSDLNSVSEENNVTSLHRNANKMPQRSALVMKSDTSRTKKRVSFAVHLTLVYEIPPEELNYDSPGPSALEDCVDERCSLGCDDPETLSSKSERTCDITSPQKPKSLSLQQYRLLRQKTQLHLDERRMDHRTKWPSLPDVPSELLPILPQVTLKTPPDENSETDARSNEGRRSSCRNAAKVKSAERRCANICVDPPNPTVVTLKPTQHEPESSTAPSEVQTQQVHLKPQTHPATHDTSQPLNSHSLASKPDVCSSCDDARHPDLEPVTITSGSKPKMSSPQKVRKVEGQPIQTTAGEIGIEATDLTSLLEQFETQACEGQMTSTDQCQDQWSPHNRLMDLGSTAGLTPPATPPHQTCKPLLPVKGTKHESMKPSPSKTIQIIDPRPLPPSKTHSKPPLPSFTPPLSPNRACIDHDYCSTSHADTRVPWKARLDDRTERLSGSVLLSPDLSPCRTDAFESLQFSSRSPSPQDRGRTRRRGYSDRYRCSNSSSRSSCSSCSSSSSSSSRSRSRSPARKRYRLRHSGSSSSSRSSSRSPSHSPPRKRGRHRTRSRSLCRSGSGSRSPDRDWNEDRCRWQRSRELNRHHRQEEAHKICQQKAIVGVQTFTSVIL</sequence>
<proteinExistence type="predicted"/>
<keyword evidence="5" id="KW-0804">Transcription</keyword>
<feature type="compositionally biased region" description="Basic and acidic residues" evidence="7">
    <location>
        <begin position="291"/>
        <end position="300"/>
    </location>
</feature>
<evidence type="ECO:0000256" key="4">
    <source>
        <dbReference type="ARBA" id="ARBA00023015"/>
    </source>
</evidence>
<evidence type="ECO:0000256" key="5">
    <source>
        <dbReference type="ARBA" id="ARBA00023163"/>
    </source>
</evidence>
<name>A0A9W7WEU6_TRIRA</name>
<feature type="region of interest" description="Disordered" evidence="7">
    <location>
        <begin position="493"/>
        <end position="533"/>
    </location>
</feature>
<feature type="compositionally biased region" description="Basic residues" evidence="7">
    <location>
        <begin position="636"/>
        <end position="650"/>
    </location>
</feature>
<dbReference type="EMBL" id="JAFHDT010000020">
    <property type="protein sequence ID" value="KAI7795153.1"/>
    <property type="molecule type" value="Genomic_DNA"/>
</dbReference>
<comment type="caution">
    <text evidence="8">The sequence shown here is derived from an EMBL/GenBank/DDBJ whole genome shotgun (WGS) entry which is preliminary data.</text>
</comment>